<comment type="caution">
    <text evidence="10">The sequence shown here is derived from an EMBL/GenBank/DDBJ whole genome shotgun (WGS) entry which is preliminary data.</text>
</comment>
<dbReference type="RefSeq" id="WP_039678719.1">
    <property type="nucleotide sequence ID" value="NZ_JAXECK010000018.1"/>
</dbReference>
<evidence type="ECO:0000256" key="3">
    <source>
        <dbReference type="ARBA" id="ARBA00022475"/>
    </source>
</evidence>
<feature type="transmembrane region" description="Helical" evidence="9">
    <location>
        <begin position="81"/>
        <end position="99"/>
    </location>
</feature>
<dbReference type="STRING" id="1577792.QX51_04480"/>
<organism evidence="10 11">
    <name type="scientific">Terrisporobacter othiniensis</name>
    <dbReference type="NCBI Taxonomy" id="1577792"/>
    <lineage>
        <taxon>Bacteria</taxon>
        <taxon>Bacillati</taxon>
        <taxon>Bacillota</taxon>
        <taxon>Clostridia</taxon>
        <taxon>Peptostreptococcales</taxon>
        <taxon>Peptostreptococcaceae</taxon>
        <taxon>Terrisporobacter</taxon>
    </lineage>
</organism>
<evidence type="ECO:0000256" key="7">
    <source>
        <dbReference type="ARBA" id="ARBA00023136"/>
    </source>
</evidence>
<keyword evidence="4" id="KW-0997">Cell inner membrane</keyword>
<dbReference type="PANTHER" id="PTHR30574">
    <property type="entry name" value="INNER MEMBRANE PROTEIN YEDE"/>
    <property type="match status" value="1"/>
</dbReference>
<evidence type="ECO:0000256" key="8">
    <source>
        <dbReference type="ARBA" id="ARBA00035655"/>
    </source>
</evidence>
<sequence>MRSNKWIKGAMILGLSFFISVLLVKPIGVSTQFSVLSGIIYNSVDKNLIAEDTSRESGYKSTNAYLDKNEGALAEEIINPINYGFVFVLAIPLGSYIAYKTSKKNEFNESEIHEDDLVQENCSLEDKGFLGKYFPFFLGGFLLLFGARFAGGCTSGHMMSGMMQSSVSGYVFAGVVFAVSIPTAIITKKSSRK</sequence>
<dbReference type="Pfam" id="PF04143">
    <property type="entry name" value="Sulf_transp"/>
    <property type="match status" value="1"/>
</dbReference>
<dbReference type="PANTHER" id="PTHR30574:SF1">
    <property type="entry name" value="SULPHUR TRANSPORT DOMAIN-CONTAINING PROTEIN"/>
    <property type="match status" value="1"/>
</dbReference>
<dbReference type="OrthoDB" id="9814020at2"/>
<keyword evidence="7 9" id="KW-0472">Membrane</keyword>
<dbReference type="EMBL" id="JWHR01000048">
    <property type="protein sequence ID" value="KHS58118.1"/>
    <property type="molecule type" value="Genomic_DNA"/>
</dbReference>
<evidence type="ECO:0000256" key="6">
    <source>
        <dbReference type="ARBA" id="ARBA00022989"/>
    </source>
</evidence>
<keyword evidence="5 9" id="KW-0812">Transmembrane</keyword>
<evidence type="ECO:0000256" key="2">
    <source>
        <dbReference type="ARBA" id="ARBA00022448"/>
    </source>
</evidence>
<protein>
    <submittedName>
        <fullName evidence="10">Uncharacterized protein</fullName>
    </submittedName>
</protein>
<name>A0A0B3VZA7_9FIRM</name>
<feature type="transmembrane region" description="Helical" evidence="9">
    <location>
        <begin position="133"/>
        <end position="150"/>
    </location>
</feature>
<keyword evidence="2" id="KW-0813">Transport</keyword>
<keyword evidence="11" id="KW-1185">Reference proteome</keyword>
<keyword evidence="6 9" id="KW-1133">Transmembrane helix</keyword>
<keyword evidence="3" id="KW-1003">Cell membrane</keyword>
<comment type="similarity">
    <text evidence="8">Belongs to the TsuA/YedE (TC 9.B.102) family.</text>
</comment>
<feature type="transmembrane region" description="Helical" evidence="9">
    <location>
        <begin position="170"/>
        <end position="187"/>
    </location>
</feature>
<gene>
    <name evidence="10" type="ORF">QX51_04480</name>
</gene>
<accession>A0A0B3VZA7</accession>
<dbReference type="InterPro" id="IPR007272">
    <property type="entry name" value="Sulf_transp_TsuA/YedE"/>
</dbReference>
<proteinExistence type="inferred from homology"/>
<dbReference type="AlphaFoldDB" id="A0A0B3VZA7"/>
<evidence type="ECO:0000313" key="10">
    <source>
        <dbReference type="EMBL" id="KHS58118.1"/>
    </source>
</evidence>
<evidence type="ECO:0000256" key="9">
    <source>
        <dbReference type="SAM" id="Phobius"/>
    </source>
</evidence>
<evidence type="ECO:0000256" key="1">
    <source>
        <dbReference type="ARBA" id="ARBA00004429"/>
    </source>
</evidence>
<comment type="subcellular location">
    <subcellularLocation>
        <location evidence="1">Cell inner membrane</location>
        <topology evidence="1">Multi-pass membrane protein</topology>
    </subcellularLocation>
</comment>
<evidence type="ECO:0000256" key="4">
    <source>
        <dbReference type="ARBA" id="ARBA00022519"/>
    </source>
</evidence>
<evidence type="ECO:0000313" key="11">
    <source>
        <dbReference type="Proteomes" id="UP000031189"/>
    </source>
</evidence>
<evidence type="ECO:0000256" key="5">
    <source>
        <dbReference type="ARBA" id="ARBA00022692"/>
    </source>
</evidence>
<reference evidence="10 11" key="1">
    <citation type="submission" date="2014-12" db="EMBL/GenBank/DDBJ databases">
        <title>Draft genome sequence of Terrisporobacter sp. 08-306576, isolated from the blood culture of a bacteremia patient.</title>
        <authorList>
            <person name="Lund L.C."/>
            <person name="Sydenham T.V."/>
            <person name="Hogh S.V."/>
            <person name="Skov M.N."/>
            <person name="Kemp M."/>
            <person name="Justesen U.S."/>
        </authorList>
    </citation>
    <scope>NUCLEOTIDE SEQUENCE [LARGE SCALE GENOMIC DNA]</scope>
    <source>
        <strain evidence="10 11">08-306576</strain>
    </source>
</reference>
<dbReference type="GO" id="GO:0005886">
    <property type="term" value="C:plasma membrane"/>
    <property type="evidence" value="ECO:0007669"/>
    <property type="project" value="UniProtKB-SubCell"/>
</dbReference>
<dbReference type="Proteomes" id="UP000031189">
    <property type="component" value="Unassembled WGS sequence"/>
</dbReference>